<gene>
    <name evidence="1" type="ORF">I5L03_04550</name>
</gene>
<comment type="caution">
    <text evidence="1">The sequence shown here is derived from an EMBL/GenBank/DDBJ whole genome shotgun (WGS) entry which is preliminary data.</text>
</comment>
<dbReference type="EMBL" id="JAEANY010000001">
    <property type="protein sequence ID" value="MBH5321848.1"/>
    <property type="molecule type" value="Genomic_DNA"/>
</dbReference>
<accession>A0ABS0N1K6</accession>
<sequence>MHLETDLANIDDVTHDQLRAELSRLGDGSDRAILSIDGSTYIQTAVFGNGLVVEKREGGGEETHFHAVPRHPELPPAKPKPKRLWWQKLFAHDPDLTSECAFTLAEVQQIFADYLAGRTSDLPKQWDQGYCDR</sequence>
<dbReference type="RefSeq" id="WP_197920494.1">
    <property type="nucleotide sequence ID" value="NZ_CAWPTA010000006.1"/>
</dbReference>
<keyword evidence="2" id="KW-1185">Reference proteome</keyword>
<reference evidence="1 2" key="1">
    <citation type="submission" date="2020-11" db="EMBL/GenBank/DDBJ databases">
        <title>Erythrobacter sediminis sp. nov., a marine bacterium from a tidal flat of Garorim Bay.</title>
        <authorList>
            <person name="Kim D."/>
            <person name="Yoo Y."/>
            <person name="Kim J.-J."/>
        </authorList>
    </citation>
    <scope>NUCLEOTIDE SEQUENCE [LARGE SCALE GENOMIC DNA]</scope>
    <source>
        <strain evidence="1 2">JGD-13</strain>
    </source>
</reference>
<evidence type="ECO:0000313" key="1">
    <source>
        <dbReference type="EMBL" id="MBH5321848.1"/>
    </source>
</evidence>
<protein>
    <submittedName>
        <fullName evidence="1">Uncharacterized protein</fullName>
    </submittedName>
</protein>
<name>A0ABS0N1K6_9SPHN</name>
<dbReference type="Proteomes" id="UP000602442">
    <property type="component" value="Unassembled WGS sequence"/>
</dbReference>
<evidence type="ECO:0000313" key="2">
    <source>
        <dbReference type="Proteomes" id="UP000602442"/>
    </source>
</evidence>
<organism evidence="1 2">
    <name type="scientific">Aurantiacibacter sediminis</name>
    <dbReference type="NCBI Taxonomy" id="2793064"/>
    <lineage>
        <taxon>Bacteria</taxon>
        <taxon>Pseudomonadati</taxon>
        <taxon>Pseudomonadota</taxon>
        <taxon>Alphaproteobacteria</taxon>
        <taxon>Sphingomonadales</taxon>
        <taxon>Erythrobacteraceae</taxon>
        <taxon>Aurantiacibacter</taxon>
    </lineage>
</organism>
<proteinExistence type="predicted"/>